<comment type="caution">
    <text evidence="1">The sequence shown here is derived from an EMBL/GenBank/DDBJ whole genome shotgun (WGS) entry which is preliminary data.</text>
</comment>
<organism evidence="1 2">
    <name type="scientific">Symbiobacterium terraclitae</name>
    <dbReference type="NCBI Taxonomy" id="557451"/>
    <lineage>
        <taxon>Bacteria</taxon>
        <taxon>Bacillati</taxon>
        <taxon>Bacillota</taxon>
        <taxon>Clostridia</taxon>
        <taxon>Eubacteriales</taxon>
        <taxon>Symbiobacteriaceae</taxon>
        <taxon>Symbiobacterium</taxon>
    </lineage>
</organism>
<evidence type="ECO:0000313" key="2">
    <source>
        <dbReference type="Proteomes" id="UP001519289"/>
    </source>
</evidence>
<dbReference type="RefSeq" id="WP_209467763.1">
    <property type="nucleotide sequence ID" value="NZ_JAGGLG010000032.1"/>
</dbReference>
<dbReference type="Proteomes" id="UP001519289">
    <property type="component" value="Unassembled WGS sequence"/>
</dbReference>
<protein>
    <submittedName>
        <fullName evidence="1">Uncharacterized protein</fullName>
    </submittedName>
</protein>
<reference evidence="1 2" key="1">
    <citation type="submission" date="2021-03" db="EMBL/GenBank/DDBJ databases">
        <title>Genomic Encyclopedia of Type Strains, Phase IV (KMG-IV): sequencing the most valuable type-strain genomes for metagenomic binning, comparative biology and taxonomic classification.</title>
        <authorList>
            <person name="Goeker M."/>
        </authorList>
    </citation>
    <scope>NUCLEOTIDE SEQUENCE [LARGE SCALE GENOMIC DNA]</scope>
    <source>
        <strain evidence="1 2">DSM 27138</strain>
    </source>
</reference>
<keyword evidence="2" id="KW-1185">Reference proteome</keyword>
<gene>
    <name evidence="1" type="ORF">J2Z79_003102</name>
</gene>
<name>A0ABS4JVU6_9FIRM</name>
<dbReference type="EMBL" id="JAGGLG010000032">
    <property type="protein sequence ID" value="MBP2019660.1"/>
    <property type="molecule type" value="Genomic_DNA"/>
</dbReference>
<sequence>MPQSSTIRQLLEDLRGGGFNTSLIVDGVVIENQKVVAFENGIVYTVNANGVARATRIDQIDSVNF</sequence>
<accession>A0ABS4JVU6</accession>
<evidence type="ECO:0000313" key="1">
    <source>
        <dbReference type="EMBL" id="MBP2019660.1"/>
    </source>
</evidence>
<proteinExistence type="predicted"/>